<evidence type="ECO:0000313" key="2">
    <source>
        <dbReference type="Proteomes" id="UP000092574"/>
    </source>
</evidence>
<evidence type="ECO:0000313" key="1">
    <source>
        <dbReference type="EMBL" id="ANU77731.1"/>
    </source>
</evidence>
<reference evidence="1" key="1">
    <citation type="submission" date="2017-04" db="EMBL/GenBank/DDBJ databases">
        <title>Complete Genome Sequences of Twelve Strains of a Stable Defined Moderately Diverse Mouse Microbiota 2 (sDMDMm2).</title>
        <authorList>
            <person name="Uchimura Y."/>
            <person name="Wyss M."/>
            <person name="Brugiroux S."/>
            <person name="Limenitakis J.P."/>
            <person name="Stecher B."/>
            <person name="McCoy K.D."/>
            <person name="Macpherson A.J."/>
        </authorList>
    </citation>
    <scope>NUCLEOTIDE SEQUENCE</scope>
    <source>
        <strain evidence="1">YL58</strain>
    </source>
</reference>
<protein>
    <submittedName>
        <fullName evidence="1">Uncharacterized protein</fullName>
    </submittedName>
</protein>
<dbReference type="STRING" id="1796616.A4V09_19475"/>
<keyword evidence="2" id="KW-1185">Reference proteome</keyword>
<organism evidence="1 2">
    <name type="scientific">Blautia pseudococcoides</name>
    <dbReference type="NCBI Taxonomy" id="1796616"/>
    <lineage>
        <taxon>Bacteria</taxon>
        <taxon>Bacillati</taxon>
        <taxon>Bacillota</taxon>
        <taxon>Clostridia</taxon>
        <taxon>Lachnospirales</taxon>
        <taxon>Lachnospiraceae</taxon>
        <taxon>Blautia</taxon>
    </lineage>
</organism>
<accession>A0A1C7IDK1</accession>
<proteinExistence type="predicted"/>
<dbReference type="KEGG" id="byl:A4V09_19475"/>
<dbReference type="EMBL" id="CP015405">
    <property type="protein sequence ID" value="ANU77731.1"/>
    <property type="molecule type" value="Genomic_DNA"/>
</dbReference>
<sequence>MRECPCKRKKDIRGQRCRRIRPGSVRLCRREYPGQFFCVRAVHGRGEVTVISGGVCMIWIASCASFRICVCDRNL</sequence>
<dbReference type="AlphaFoldDB" id="A0A1C7IDK1"/>
<name>A0A1C7IDK1_9FIRM</name>
<gene>
    <name evidence="1" type="ORF">A4V09_19475</name>
</gene>
<dbReference type="Proteomes" id="UP000092574">
    <property type="component" value="Chromosome"/>
</dbReference>